<dbReference type="EMBL" id="LSRX01000306">
    <property type="protein sequence ID" value="OLQ01075.1"/>
    <property type="molecule type" value="Genomic_DNA"/>
</dbReference>
<comment type="caution">
    <text evidence="2">The sequence shown here is derived from an EMBL/GenBank/DDBJ whole genome shotgun (WGS) entry which is preliminary data.</text>
</comment>
<feature type="region of interest" description="Disordered" evidence="1">
    <location>
        <begin position="1"/>
        <end position="21"/>
    </location>
</feature>
<sequence>MASEEPTLEATETTLEEDAPPLSNAELRLLRLLLTRAAQPQLCRAHTVDFDRLPQPVQASEATATYFSAGDMAPKKLVEPSPSGLSMVNAETVADRQDFSTFRRWYSPQQFLETLRILIYFTRAFTGQTCDFTRQWRLMNFMAWITIPRSTFRMVMERAQQTGFFTLNANEVLGAPEHINFSLSPRSALLLYSFQLSISERAGQRYTLGGSQDNLVTIGLHFPTDLFEDLLQRGILKLWNRRYIDYFFRFEAFQMPIGPLLFSVTIVHRCHPYAVCDFLSRYFADVVQSNQLENFVPADFVLRSLRTGLLYVSSAINPHFMMRARNQAKEAVFLSQDEAKKLFPGSERKKSTGQLFLNVRCDGPSSGRARRAGEDVKPKVKEAEEINLPEFPSPETYRSWKTAARETIRAASDSPDEAFQWVLEVYRPDASHDGLRDPGKFLTLDTKLLKALTTVSRGELAREILIFKETEASKDRAVRGRQVLYLFDQYFKTNEEVGSLYSVEDLLKVRLVNDDLSTFLSNWESVISGLSHMPDETTLRDIFLRELRQSKRMEYDLEIYDRAKGGSEQHTYLFLKNSIKEMLTRRGSVRTVTGSHAPTVISTVQQLPRDQPAPPEEVKVASPER</sequence>
<evidence type="ECO:0000256" key="1">
    <source>
        <dbReference type="SAM" id="MobiDB-lite"/>
    </source>
</evidence>
<organism evidence="2 3">
    <name type="scientific">Symbiodinium microadriaticum</name>
    <name type="common">Dinoflagellate</name>
    <name type="synonym">Zooxanthella microadriatica</name>
    <dbReference type="NCBI Taxonomy" id="2951"/>
    <lineage>
        <taxon>Eukaryota</taxon>
        <taxon>Sar</taxon>
        <taxon>Alveolata</taxon>
        <taxon>Dinophyceae</taxon>
        <taxon>Suessiales</taxon>
        <taxon>Symbiodiniaceae</taxon>
        <taxon>Symbiodinium</taxon>
    </lineage>
</organism>
<dbReference type="Proteomes" id="UP000186817">
    <property type="component" value="Unassembled WGS sequence"/>
</dbReference>
<dbReference type="AlphaFoldDB" id="A0A1Q9E0X7"/>
<proteinExistence type="predicted"/>
<reference evidence="2 3" key="1">
    <citation type="submission" date="2016-02" db="EMBL/GenBank/DDBJ databases">
        <title>Genome analysis of coral dinoflagellate symbionts highlights evolutionary adaptations to a symbiotic lifestyle.</title>
        <authorList>
            <person name="Aranda M."/>
            <person name="Li Y."/>
            <person name="Liew Y.J."/>
            <person name="Baumgarten S."/>
            <person name="Simakov O."/>
            <person name="Wilson M."/>
            <person name="Piel J."/>
            <person name="Ashoor H."/>
            <person name="Bougouffa S."/>
            <person name="Bajic V.B."/>
            <person name="Ryu T."/>
            <person name="Ravasi T."/>
            <person name="Bayer T."/>
            <person name="Micklem G."/>
            <person name="Kim H."/>
            <person name="Bhak J."/>
            <person name="Lajeunesse T.C."/>
            <person name="Voolstra C.R."/>
        </authorList>
    </citation>
    <scope>NUCLEOTIDE SEQUENCE [LARGE SCALE GENOMIC DNA]</scope>
    <source>
        <strain evidence="2 3">CCMP2467</strain>
    </source>
</reference>
<evidence type="ECO:0000313" key="3">
    <source>
        <dbReference type="Proteomes" id="UP000186817"/>
    </source>
</evidence>
<evidence type="ECO:0000313" key="2">
    <source>
        <dbReference type="EMBL" id="OLQ01075.1"/>
    </source>
</evidence>
<keyword evidence="3" id="KW-1185">Reference proteome</keyword>
<protein>
    <submittedName>
        <fullName evidence="2">Uncharacterized protein</fullName>
    </submittedName>
</protein>
<name>A0A1Q9E0X7_SYMMI</name>
<feature type="compositionally biased region" description="Low complexity" evidence="1">
    <location>
        <begin position="1"/>
        <end position="13"/>
    </location>
</feature>
<dbReference type="OrthoDB" id="446949at2759"/>
<accession>A0A1Q9E0X7</accession>
<gene>
    <name evidence="2" type="ORF">AK812_SmicGene16204</name>
</gene>